<comment type="caution">
    <text evidence="1">The sequence shown here is derived from an EMBL/GenBank/DDBJ whole genome shotgun (WGS) entry which is preliminary data.</text>
</comment>
<proteinExistence type="predicted"/>
<keyword evidence="2" id="KW-1185">Reference proteome</keyword>
<feature type="non-terminal residue" evidence="1">
    <location>
        <position position="1"/>
    </location>
</feature>
<sequence>IDSISIFDDNLTLVQSISTKNSYLNDYDICQINPCQCLNNLTNDYNNNNDEDLTSDRYRRSKLIQSLNLQHSTDQNNYNLLIYLETENQIKNQPYLIDCWSLQAGSCIIRNALNLSQIYYQQISTTNEQNQAQKFLFNTDSKIPNHIFPFHFKFNKCNNTPTYLFLTSTLKKNFATPNPREKSDDLTDRFYFQCLEQGQRRTIALRAFVYDDEIKKPEHYVNKSMNTTVK</sequence>
<dbReference type="Proteomes" id="UP000663873">
    <property type="component" value="Unassembled WGS sequence"/>
</dbReference>
<protein>
    <submittedName>
        <fullName evidence="1">Uncharacterized protein</fullName>
    </submittedName>
</protein>
<dbReference type="EMBL" id="CAJOBP010042285">
    <property type="protein sequence ID" value="CAF4765210.1"/>
    <property type="molecule type" value="Genomic_DNA"/>
</dbReference>
<reference evidence="1" key="1">
    <citation type="submission" date="2021-02" db="EMBL/GenBank/DDBJ databases">
        <authorList>
            <person name="Nowell W R."/>
        </authorList>
    </citation>
    <scope>NUCLEOTIDE SEQUENCE</scope>
</reference>
<dbReference type="AlphaFoldDB" id="A0A821MCI2"/>
<organism evidence="1 2">
    <name type="scientific">Rotaria socialis</name>
    <dbReference type="NCBI Taxonomy" id="392032"/>
    <lineage>
        <taxon>Eukaryota</taxon>
        <taxon>Metazoa</taxon>
        <taxon>Spiralia</taxon>
        <taxon>Gnathifera</taxon>
        <taxon>Rotifera</taxon>
        <taxon>Eurotatoria</taxon>
        <taxon>Bdelloidea</taxon>
        <taxon>Philodinida</taxon>
        <taxon>Philodinidae</taxon>
        <taxon>Rotaria</taxon>
    </lineage>
</organism>
<gene>
    <name evidence="1" type="ORF">UJA718_LOCUS39640</name>
</gene>
<name>A0A821MCI2_9BILA</name>
<evidence type="ECO:0000313" key="2">
    <source>
        <dbReference type="Proteomes" id="UP000663873"/>
    </source>
</evidence>
<evidence type="ECO:0000313" key="1">
    <source>
        <dbReference type="EMBL" id="CAF4765210.1"/>
    </source>
</evidence>
<feature type="non-terminal residue" evidence="1">
    <location>
        <position position="230"/>
    </location>
</feature>
<accession>A0A821MCI2</accession>